<keyword evidence="2" id="KW-1185">Reference proteome</keyword>
<gene>
    <name evidence="1" type="ORF">F8M41_011248</name>
</gene>
<evidence type="ECO:0000313" key="2">
    <source>
        <dbReference type="Proteomes" id="UP000439903"/>
    </source>
</evidence>
<protein>
    <submittedName>
        <fullName evidence="1">Uncharacterized protein</fullName>
    </submittedName>
</protein>
<reference evidence="1 2" key="1">
    <citation type="journal article" date="2019" name="Environ. Microbiol.">
        <title>At the nexus of three kingdoms: the genome of the mycorrhizal fungus Gigaspora margarita provides insights into plant, endobacterial and fungal interactions.</title>
        <authorList>
            <person name="Venice F."/>
            <person name="Ghignone S."/>
            <person name="Salvioli di Fossalunga A."/>
            <person name="Amselem J."/>
            <person name="Novero M."/>
            <person name="Xianan X."/>
            <person name="Sedzielewska Toro K."/>
            <person name="Morin E."/>
            <person name="Lipzen A."/>
            <person name="Grigoriev I.V."/>
            <person name="Henrissat B."/>
            <person name="Martin F.M."/>
            <person name="Bonfante P."/>
        </authorList>
    </citation>
    <scope>NUCLEOTIDE SEQUENCE [LARGE SCALE GENOMIC DNA]</scope>
    <source>
        <strain evidence="1 2">BEG34</strain>
    </source>
</reference>
<evidence type="ECO:0000313" key="1">
    <source>
        <dbReference type="EMBL" id="KAF0387348.1"/>
    </source>
</evidence>
<proteinExistence type="predicted"/>
<sequence length="177" mass="20667">MTGLTSLSFRTTFLSSIGAVVGKIFEDHFIKHFKENRLTENQLESLNAFLEIERNNLINRVSITINQKLLTNKDFIDTFLQVFLLAVIFASSKNYQFLIDNRDYKYFLGKYLLAILIKGYDQSRITKFQNEINIGFKIDLSAFDYESVEQSNRTKNFDEKPDVNNEINKATSFLIQY</sequence>
<dbReference type="AlphaFoldDB" id="A0A8H3X1A4"/>
<comment type="caution">
    <text evidence="1">The sequence shown here is derived from an EMBL/GenBank/DDBJ whole genome shotgun (WGS) entry which is preliminary data.</text>
</comment>
<dbReference type="Proteomes" id="UP000439903">
    <property type="component" value="Unassembled WGS sequence"/>
</dbReference>
<name>A0A8H3X1A4_GIGMA</name>
<organism evidence="1 2">
    <name type="scientific">Gigaspora margarita</name>
    <dbReference type="NCBI Taxonomy" id="4874"/>
    <lineage>
        <taxon>Eukaryota</taxon>
        <taxon>Fungi</taxon>
        <taxon>Fungi incertae sedis</taxon>
        <taxon>Mucoromycota</taxon>
        <taxon>Glomeromycotina</taxon>
        <taxon>Glomeromycetes</taxon>
        <taxon>Diversisporales</taxon>
        <taxon>Gigasporaceae</taxon>
        <taxon>Gigaspora</taxon>
    </lineage>
</organism>
<accession>A0A8H3X1A4</accession>
<dbReference type="EMBL" id="WTPW01002303">
    <property type="protein sequence ID" value="KAF0387348.1"/>
    <property type="molecule type" value="Genomic_DNA"/>
</dbReference>